<reference evidence="2" key="1">
    <citation type="submission" date="2023-06" db="EMBL/GenBank/DDBJ databases">
        <authorList>
            <consortium name="Lawrence Berkeley National Laboratory"/>
            <person name="Ahrendt S."/>
            <person name="Sahu N."/>
            <person name="Indic B."/>
            <person name="Wong-Bajracharya J."/>
            <person name="Merenyi Z."/>
            <person name="Ke H.-M."/>
            <person name="Monk M."/>
            <person name="Kocsube S."/>
            <person name="Drula E."/>
            <person name="Lipzen A."/>
            <person name="Balint B."/>
            <person name="Henrissat B."/>
            <person name="Andreopoulos B."/>
            <person name="Martin F.M."/>
            <person name="Harder C.B."/>
            <person name="Rigling D."/>
            <person name="Ford K.L."/>
            <person name="Foster G.D."/>
            <person name="Pangilinan J."/>
            <person name="Papanicolaou A."/>
            <person name="Barry K."/>
            <person name="LaButti K."/>
            <person name="Viragh M."/>
            <person name="Koriabine M."/>
            <person name="Yan M."/>
            <person name="Riley R."/>
            <person name="Champramary S."/>
            <person name="Plett K.L."/>
            <person name="Tsai I.J."/>
            <person name="Slot J."/>
            <person name="Sipos G."/>
            <person name="Plett J."/>
            <person name="Nagy L.G."/>
            <person name="Grigoriev I.V."/>
        </authorList>
    </citation>
    <scope>NUCLEOTIDE SEQUENCE</scope>
    <source>
        <strain evidence="2">ICMP 16352</strain>
    </source>
</reference>
<organism evidence="2 3">
    <name type="scientific">Armillaria novae-zelandiae</name>
    <dbReference type="NCBI Taxonomy" id="153914"/>
    <lineage>
        <taxon>Eukaryota</taxon>
        <taxon>Fungi</taxon>
        <taxon>Dikarya</taxon>
        <taxon>Basidiomycota</taxon>
        <taxon>Agaricomycotina</taxon>
        <taxon>Agaricomycetes</taxon>
        <taxon>Agaricomycetidae</taxon>
        <taxon>Agaricales</taxon>
        <taxon>Marasmiineae</taxon>
        <taxon>Physalacriaceae</taxon>
        <taxon>Armillaria</taxon>
    </lineage>
</organism>
<sequence>MLDNFFGRQFNLLNNIKVHPSSGKIFFTDVIYTYPYGFHPCLHYPSILPPPSGYTLSAAPPLGEMARAAVEVPMSGGSGRGLPHDAGSIRMGSMGMDFGHPNQMSGMGGGGMGGEFANVLEQLESSFYQTALSKFQASDFTAAGFVSPSVPMELLDQDDDDLPSIDPPGEKSSEIGEWMVLDLLDGSR</sequence>
<evidence type="ECO:0000313" key="3">
    <source>
        <dbReference type="Proteomes" id="UP001175227"/>
    </source>
</evidence>
<gene>
    <name evidence="2" type="ORF">IW261DRAFT_1657365</name>
</gene>
<dbReference type="AlphaFoldDB" id="A0AA39NXT5"/>
<evidence type="ECO:0000313" key="2">
    <source>
        <dbReference type="EMBL" id="KAK0473554.1"/>
    </source>
</evidence>
<name>A0AA39NXT5_9AGAR</name>
<accession>A0AA39NXT5</accession>
<protein>
    <submittedName>
        <fullName evidence="2">Uncharacterized protein</fullName>
    </submittedName>
</protein>
<proteinExistence type="predicted"/>
<evidence type="ECO:0000256" key="1">
    <source>
        <dbReference type="SAM" id="MobiDB-lite"/>
    </source>
</evidence>
<dbReference type="Proteomes" id="UP001175227">
    <property type="component" value="Unassembled WGS sequence"/>
</dbReference>
<comment type="caution">
    <text evidence="2">The sequence shown here is derived from an EMBL/GenBank/DDBJ whole genome shotgun (WGS) entry which is preliminary data.</text>
</comment>
<keyword evidence="3" id="KW-1185">Reference proteome</keyword>
<dbReference type="EMBL" id="JAUEPR010000032">
    <property type="protein sequence ID" value="KAK0473554.1"/>
    <property type="molecule type" value="Genomic_DNA"/>
</dbReference>
<feature type="region of interest" description="Disordered" evidence="1">
    <location>
        <begin position="158"/>
        <end position="177"/>
    </location>
</feature>
<feature type="non-terminal residue" evidence="2">
    <location>
        <position position="1"/>
    </location>
</feature>